<dbReference type="InterPro" id="IPR013752">
    <property type="entry name" value="KPA_reductase"/>
</dbReference>
<dbReference type="GO" id="GO:0050661">
    <property type="term" value="F:NADP binding"/>
    <property type="evidence" value="ECO:0007669"/>
    <property type="project" value="TreeGrafter"/>
</dbReference>
<accession>A0A444IYK3</accession>
<evidence type="ECO:0000313" key="12">
    <source>
        <dbReference type="EMBL" id="RWX45842.1"/>
    </source>
</evidence>
<dbReference type="GO" id="GO:0008677">
    <property type="term" value="F:2-dehydropantoate 2-reductase activity"/>
    <property type="evidence" value="ECO:0007669"/>
    <property type="project" value="UniProtKB-EC"/>
</dbReference>
<comment type="caution">
    <text evidence="12">The sequence shown here is derived from an EMBL/GenBank/DDBJ whole genome shotgun (WGS) entry which is preliminary data.</text>
</comment>
<comment type="pathway">
    <text evidence="1 9">Cofactor biosynthesis; (R)-pantothenate biosynthesis; (R)-pantoate from 3-methyl-2-oxobutanoate: step 2/2.</text>
</comment>
<dbReference type="InterPro" id="IPR003710">
    <property type="entry name" value="ApbA"/>
</dbReference>
<evidence type="ECO:0000259" key="11">
    <source>
        <dbReference type="Pfam" id="PF08546"/>
    </source>
</evidence>
<dbReference type="EMBL" id="MTKP01000306">
    <property type="protein sequence ID" value="RWX45842.1"/>
    <property type="molecule type" value="Genomic_DNA"/>
</dbReference>
<dbReference type="AlphaFoldDB" id="A0A444IYK3"/>
<sequence length="306" mass="32430">MKITIIGAGAMGCLFGGLLSEQGMDVHLIDVREEQVNTLNDRGLTIFHQGVERVVRVRAVTDPAAIPGTDLAVIFVKHAQTETASRTAGRLLGGNGHALTLQNGMGNVEIIADILGEERVLCGTTAQGAMVLGTAKIQHSGAGETVIGMWRQGGEAVAGQLAEVFTAADISCRAVDDIEPVLWKKLFVNVGINAITALTGLRNGQLLEWEATRLLMRDVVSEAMAVAEAHSIEVPAGILEHVEQVAQATASNRSSMGQDIDGQRPTEIDAINGYIVRKARQVGLAVPVNQTLVRLVQTVQGQYATS</sequence>
<comment type="function">
    <text evidence="9">Catalyzes the NADPH-dependent reduction of ketopantoate into pantoic acid.</text>
</comment>
<evidence type="ECO:0000256" key="9">
    <source>
        <dbReference type="RuleBase" id="RU362068"/>
    </source>
</evidence>
<dbReference type="PANTHER" id="PTHR43765:SF2">
    <property type="entry name" value="2-DEHYDROPANTOATE 2-REDUCTASE"/>
    <property type="match status" value="1"/>
</dbReference>
<protein>
    <recommendedName>
        <fullName evidence="4 9">2-dehydropantoate 2-reductase</fullName>
        <ecNumber evidence="3 9">1.1.1.169</ecNumber>
    </recommendedName>
    <alternativeName>
        <fullName evidence="7 9">Ketopantoate reductase</fullName>
    </alternativeName>
</protein>
<dbReference type="Pfam" id="PF02558">
    <property type="entry name" value="ApbA"/>
    <property type="match status" value="1"/>
</dbReference>
<dbReference type="UniPathway" id="UPA00028">
    <property type="reaction ID" value="UER00004"/>
</dbReference>
<evidence type="ECO:0000256" key="2">
    <source>
        <dbReference type="ARBA" id="ARBA00007870"/>
    </source>
</evidence>
<comment type="similarity">
    <text evidence="2 9">Belongs to the ketopantoate reductase family.</text>
</comment>
<dbReference type="Pfam" id="PF08546">
    <property type="entry name" value="ApbA_C"/>
    <property type="match status" value="1"/>
</dbReference>
<dbReference type="GO" id="GO:0005737">
    <property type="term" value="C:cytoplasm"/>
    <property type="evidence" value="ECO:0007669"/>
    <property type="project" value="TreeGrafter"/>
</dbReference>
<gene>
    <name evidence="12" type="ORF">VT98_13061</name>
</gene>
<dbReference type="NCBIfam" id="TIGR00745">
    <property type="entry name" value="apbA_panE"/>
    <property type="match status" value="1"/>
</dbReference>
<evidence type="ECO:0000256" key="4">
    <source>
        <dbReference type="ARBA" id="ARBA00019465"/>
    </source>
</evidence>
<evidence type="ECO:0000256" key="8">
    <source>
        <dbReference type="ARBA" id="ARBA00048793"/>
    </source>
</evidence>
<dbReference type="InterPro" id="IPR036291">
    <property type="entry name" value="NAD(P)-bd_dom_sf"/>
</dbReference>
<dbReference type="EC" id="1.1.1.169" evidence="3 9"/>
<evidence type="ECO:0000256" key="3">
    <source>
        <dbReference type="ARBA" id="ARBA00013014"/>
    </source>
</evidence>
<evidence type="ECO:0000313" key="13">
    <source>
        <dbReference type="Proteomes" id="UP000288086"/>
    </source>
</evidence>
<dbReference type="GO" id="GO:0015940">
    <property type="term" value="P:pantothenate biosynthetic process"/>
    <property type="evidence" value="ECO:0007669"/>
    <property type="project" value="UniProtKB-UniPathway"/>
</dbReference>
<evidence type="ECO:0000256" key="1">
    <source>
        <dbReference type="ARBA" id="ARBA00004994"/>
    </source>
</evidence>
<feature type="domain" description="Ketopantoate reductase N-terminal" evidence="10">
    <location>
        <begin position="3"/>
        <end position="151"/>
    </location>
</feature>
<dbReference type="SUPFAM" id="SSF48179">
    <property type="entry name" value="6-phosphogluconate dehydrogenase C-terminal domain-like"/>
    <property type="match status" value="1"/>
</dbReference>
<proteinExistence type="inferred from homology"/>
<evidence type="ECO:0000256" key="6">
    <source>
        <dbReference type="ARBA" id="ARBA00023002"/>
    </source>
</evidence>
<dbReference type="Gene3D" id="1.10.1040.10">
    <property type="entry name" value="N-(1-d-carboxylethyl)-l-norvaline Dehydrogenase, domain 2"/>
    <property type="match status" value="1"/>
</dbReference>
<dbReference type="InterPro" id="IPR013332">
    <property type="entry name" value="KPR_N"/>
</dbReference>
<dbReference type="FunFam" id="1.10.1040.10:FF:000017">
    <property type="entry name" value="2-dehydropantoate 2-reductase"/>
    <property type="match status" value="1"/>
</dbReference>
<evidence type="ECO:0000259" key="10">
    <source>
        <dbReference type="Pfam" id="PF02558"/>
    </source>
</evidence>
<dbReference type="InterPro" id="IPR050838">
    <property type="entry name" value="Ketopantoate_reductase"/>
</dbReference>
<evidence type="ECO:0000256" key="5">
    <source>
        <dbReference type="ARBA" id="ARBA00022857"/>
    </source>
</evidence>
<evidence type="ECO:0000256" key="7">
    <source>
        <dbReference type="ARBA" id="ARBA00032024"/>
    </source>
</evidence>
<dbReference type="PANTHER" id="PTHR43765">
    <property type="entry name" value="2-DEHYDROPANTOATE 2-REDUCTASE-RELATED"/>
    <property type="match status" value="1"/>
</dbReference>
<keyword evidence="13" id="KW-1185">Reference proteome</keyword>
<organism evidence="12 13">
    <name type="scientific">Candidatus Electrothrix communis</name>
    <dbReference type="NCBI Taxonomy" id="1859133"/>
    <lineage>
        <taxon>Bacteria</taxon>
        <taxon>Pseudomonadati</taxon>
        <taxon>Thermodesulfobacteriota</taxon>
        <taxon>Desulfobulbia</taxon>
        <taxon>Desulfobulbales</taxon>
        <taxon>Desulfobulbaceae</taxon>
        <taxon>Candidatus Electrothrix</taxon>
    </lineage>
</organism>
<reference evidence="12 13" key="1">
    <citation type="submission" date="2017-01" db="EMBL/GenBank/DDBJ databases">
        <title>The cable genome- insights into the physiology and evolution of filamentous bacteria capable of sulfide oxidation via long distance electron transfer.</title>
        <authorList>
            <person name="Schreiber L."/>
            <person name="Bjerg J.T."/>
            <person name="Boggild A."/>
            <person name="Van De Vossenberg J."/>
            <person name="Meysman F."/>
            <person name="Nielsen L.P."/>
            <person name="Schramm A."/>
            <person name="Kjeldsen K.U."/>
        </authorList>
    </citation>
    <scope>NUCLEOTIDE SEQUENCE [LARGE SCALE GENOMIC DNA]</scope>
    <source>
        <strain evidence="12">A1</strain>
    </source>
</reference>
<keyword evidence="6 9" id="KW-0560">Oxidoreductase</keyword>
<dbReference type="InterPro" id="IPR013328">
    <property type="entry name" value="6PGD_dom2"/>
</dbReference>
<dbReference type="Proteomes" id="UP000288086">
    <property type="component" value="Unassembled WGS sequence"/>
</dbReference>
<dbReference type="InterPro" id="IPR008927">
    <property type="entry name" value="6-PGluconate_DH-like_C_sf"/>
</dbReference>
<keyword evidence="5 9" id="KW-0521">NADP</keyword>
<name>A0A444IYK3_9BACT</name>
<dbReference type="Gene3D" id="3.40.50.720">
    <property type="entry name" value="NAD(P)-binding Rossmann-like Domain"/>
    <property type="match status" value="1"/>
</dbReference>
<feature type="domain" description="Ketopantoate reductase C-terminal" evidence="11">
    <location>
        <begin position="177"/>
        <end position="299"/>
    </location>
</feature>
<keyword evidence="9" id="KW-0566">Pantothenate biosynthesis</keyword>
<comment type="catalytic activity">
    <reaction evidence="8 9">
        <text>(R)-pantoate + NADP(+) = 2-dehydropantoate + NADPH + H(+)</text>
        <dbReference type="Rhea" id="RHEA:16233"/>
        <dbReference type="ChEBI" id="CHEBI:11561"/>
        <dbReference type="ChEBI" id="CHEBI:15378"/>
        <dbReference type="ChEBI" id="CHEBI:15980"/>
        <dbReference type="ChEBI" id="CHEBI:57783"/>
        <dbReference type="ChEBI" id="CHEBI:58349"/>
        <dbReference type="EC" id="1.1.1.169"/>
    </reaction>
</comment>
<dbReference type="SUPFAM" id="SSF51735">
    <property type="entry name" value="NAD(P)-binding Rossmann-fold domains"/>
    <property type="match status" value="1"/>
</dbReference>